<dbReference type="InterPro" id="IPR018219">
    <property type="entry name" value="Tpx_CS"/>
</dbReference>
<evidence type="ECO:0000259" key="7">
    <source>
        <dbReference type="PROSITE" id="PS51352"/>
    </source>
</evidence>
<organism evidence="8 9">
    <name type="scientific">Amphritea balenae</name>
    <dbReference type="NCBI Taxonomy" id="452629"/>
    <lineage>
        <taxon>Bacteria</taxon>
        <taxon>Pseudomonadati</taxon>
        <taxon>Pseudomonadota</taxon>
        <taxon>Gammaproteobacteria</taxon>
        <taxon>Oceanospirillales</taxon>
        <taxon>Oceanospirillaceae</taxon>
        <taxon>Amphritea</taxon>
    </lineage>
</organism>
<gene>
    <name evidence="6" type="primary">tpx</name>
    <name evidence="8" type="ORF">EHS89_15780</name>
</gene>
<comment type="function">
    <text evidence="6">Thiol-specific peroxidase that catalyzes the reduction of hydrogen peroxide and organic hydroperoxides to water and alcohols, respectively. Plays a role in cell protection against oxidative stress by detoxifying peroxides.</text>
</comment>
<comment type="miscellaneous">
    <text evidence="6">The active site is a conserved redox-active cysteine residue, the peroxidatic cysteine (C(P)), which makes the nucleophilic attack on the peroxide substrate. The peroxide oxidizes the C(P)-SH to cysteine sulfenic acid (C(P)-SOH), which then reacts with another cysteine residue, the resolving cysteine (C(R)), to form a disulfide bridge. The disulfide is subsequently reduced by an appropriate electron donor to complete the catalytic cycle. In this atypical 2-Cys peroxiredoxin, C(R) is present in the same subunit to form an intramolecular disulfide. The disulfide is subsequently reduced by thioredoxin.</text>
</comment>
<dbReference type="HAMAP" id="MF_00269">
    <property type="entry name" value="Tpx"/>
    <property type="match status" value="1"/>
</dbReference>
<dbReference type="OrthoDB" id="9781543at2"/>
<evidence type="ECO:0000256" key="1">
    <source>
        <dbReference type="ARBA" id="ARBA00022559"/>
    </source>
</evidence>
<feature type="active site" description="Cysteine sulfenic acid (-SOH) intermediate" evidence="6">
    <location>
        <position position="60"/>
    </location>
</feature>
<dbReference type="EC" id="1.11.1.24" evidence="6"/>
<dbReference type="EMBL" id="RQXV01000009">
    <property type="protein sequence ID" value="RRC98032.1"/>
    <property type="molecule type" value="Genomic_DNA"/>
</dbReference>
<dbReference type="PANTHER" id="PTHR43110">
    <property type="entry name" value="THIOL PEROXIDASE"/>
    <property type="match status" value="1"/>
</dbReference>
<evidence type="ECO:0000256" key="4">
    <source>
        <dbReference type="ARBA" id="ARBA00023157"/>
    </source>
</evidence>
<dbReference type="PROSITE" id="PS01265">
    <property type="entry name" value="TPX"/>
    <property type="match status" value="1"/>
</dbReference>
<evidence type="ECO:0000313" key="9">
    <source>
        <dbReference type="Proteomes" id="UP000267535"/>
    </source>
</evidence>
<dbReference type="PROSITE" id="PS51352">
    <property type="entry name" value="THIOREDOXIN_2"/>
    <property type="match status" value="1"/>
</dbReference>
<protein>
    <recommendedName>
        <fullName evidence="6">Thiol peroxidase</fullName>
        <shortName evidence="6">Tpx</shortName>
        <ecNumber evidence="6">1.11.1.24</ecNumber>
    </recommendedName>
    <alternativeName>
        <fullName evidence="6">Peroxiredoxin tpx</fullName>
        <shortName evidence="6">Prx</shortName>
    </alternativeName>
    <alternativeName>
        <fullName evidence="6">Thioredoxin peroxidase</fullName>
    </alternativeName>
    <alternativeName>
        <fullName evidence="6">Thioredoxin-dependent peroxiredoxin</fullName>
    </alternativeName>
</protein>
<accession>A0A3P1SP82</accession>
<keyword evidence="5 6" id="KW-0676">Redox-active center</keyword>
<dbReference type="InterPro" id="IPR013766">
    <property type="entry name" value="Thioredoxin_domain"/>
</dbReference>
<evidence type="ECO:0000256" key="5">
    <source>
        <dbReference type="ARBA" id="ARBA00023284"/>
    </source>
</evidence>
<dbReference type="AlphaFoldDB" id="A0A3P1SP82"/>
<dbReference type="SUPFAM" id="SSF52833">
    <property type="entry name" value="Thioredoxin-like"/>
    <property type="match status" value="1"/>
</dbReference>
<dbReference type="Gene3D" id="3.40.30.10">
    <property type="entry name" value="Glutaredoxin"/>
    <property type="match status" value="1"/>
</dbReference>
<dbReference type="NCBIfam" id="NF001808">
    <property type="entry name" value="PRK00522.1"/>
    <property type="match status" value="1"/>
</dbReference>
<dbReference type="Proteomes" id="UP000267535">
    <property type="component" value="Unassembled WGS sequence"/>
</dbReference>
<proteinExistence type="inferred from homology"/>
<dbReference type="PANTHER" id="PTHR43110:SF1">
    <property type="entry name" value="THIOL PEROXIDASE"/>
    <property type="match status" value="1"/>
</dbReference>
<sequence>MATVTLKGEPVNISGRFPNVGDLAADFVLVDNSLNDVGLKQFRGKKKLLNIVPSLDTPLCAESARMFNYRAGLLEDVAVLVISADLPFAQQRFCTTEGVDQSSTLSMMRNSNFGRDYGVLIGDGPLAGLTTRAVVIVDEQDRVIYTQLVPEITTEPDYDAALAVLQGQTYQPVLS</sequence>
<feature type="domain" description="Thioredoxin" evidence="7">
    <location>
        <begin position="18"/>
        <end position="170"/>
    </location>
</feature>
<name>A0A3P1SP82_9GAMM</name>
<evidence type="ECO:0000256" key="6">
    <source>
        <dbReference type="HAMAP-Rule" id="MF_00269"/>
    </source>
</evidence>
<dbReference type="CDD" id="cd03014">
    <property type="entry name" value="PRX_Atyp2cys"/>
    <property type="match status" value="1"/>
</dbReference>
<keyword evidence="1 6" id="KW-0575">Peroxidase</keyword>
<dbReference type="InterPro" id="IPR036249">
    <property type="entry name" value="Thioredoxin-like_sf"/>
</dbReference>
<comment type="catalytic activity">
    <reaction evidence="6">
        <text>a hydroperoxide + [thioredoxin]-dithiol = an alcohol + [thioredoxin]-disulfide + H2O</text>
        <dbReference type="Rhea" id="RHEA:62620"/>
        <dbReference type="Rhea" id="RHEA-COMP:10698"/>
        <dbReference type="Rhea" id="RHEA-COMP:10700"/>
        <dbReference type="ChEBI" id="CHEBI:15377"/>
        <dbReference type="ChEBI" id="CHEBI:29950"/>
        <dbReference type="ChEBI" id="CHEBI:30879"/>
        <dbReference type="ChEBI" id="CHEBI:35924"/>
        <dbReference type="ChEBI" id="CHEBI:50058"/>
        <dbReference type="EC" id="1.11.1.24"/>
    </reaction>
</comment>
<comment type="similarity">
    <text evidence="6">Belongs to the peroxiredoxin family. Tpx subfamily.</text>
</comment>
<feature type="disulfide bond" description="Redox-active" evidence="6">
    <location>
        <begin position="60"/>
        <end position="94"/>
    </location>
</feature>
<keyword evidence="2 6" id="KW-0049">Antioxidant</keyword>
<evidence type="ECO:0000256" key="2">
    <source>
        <dbReference type="ARBA" id="ARBA00022862"/>
    </source>
</evidence>
<comment type="subunit">
    <text evidence="6">Homodimer.</text>
</comment>
<keyword evidence="3 6" id="KW-0560">Oxidoreductase</keyword>
<comment type="caution">
    <text evidence="8">The sequence shown here is derived from an EMBL/GenBank/DDBJ whole genome shotgun (WGS) entry which is preliminary data.</text>
</comment>
<reference evidence="8 9" key="1">
    <citation type="submission" date="2018-11" db="EMBL/GenBank/DDBJ databases">
        <title>The draft genome sequence of Amphritea balenae JAMM 1525T.</title>
        <authorList>
            <person name="Fang Z."/>
            <person name="Zhang Y."/>
            <person name="Han X."/>
        </authorList>
    </citation>
    <scope>NUCLEOTIDE SEQUENCE [LARGE SCALE GENOMIC DNA]</scope>
    <source>
        <strain evidence="8 9">JAMM 1525</strain>
    </source>
</reference>
<dbReference type="GO" id="GO:0008379">
    <property type="term" value="F:thioredoxin peroxidase activity"/>
    <property type="evidence" value="ECO:0007669"/>
    <property type="project" value="UniProtKB-UniRule"/>
</dbReference>
<dbReference type="InterPro" id="IPR050455">
    <property type="entry name" value="Tpx_Peroxidase_subfamily"/>
</dbReference>
<evidence type="ECO:0000313" key="8">
    <source>
        <dbReference type="EMBL" id="RRC98032.1"/>
    </source>
</evidence>
<dbReference type="RefSeq" id="WP_124927127.1">
    <property type="nucleotide sequence ID" value="NZ_BMOH01000003.1"/>
</dbReference>
<dbReference type="Pfam" id="PF08534">
    <property type="entry name" value="Redoxin"/>
    <property type="match status" value="1"/>
</dbReference>
<evidence type="ECO:0000256" key="3">
    <source>
        <dbReference type="ARBA" id="ARBA00023002"/>
    </source>
</evidence>
<keyword evidence="9" id="KW-1185">Reference proteome</keyword>
<keyword evidence="4 6" id="KW-1015">Disulfide bond</keyword>
<dbReference type="InterPro" id="IPR002065">
    <property type="entry name" value="TPX"/>
</dbReference>
<dbReference type="InterPro" id="IPR013740">
    <property type="entry name" value="Redoxin"/>
</dbReference>